<dbReference type="SUPFAM" id="SSF56672">
    <property type="entry name" value="DNA/RNA polymerases"/>
    <property type="match status" value="1"/>
</dbReference>
<keyword evidence="1" id="KW-1185">Reference proteome</keyword>
<evidence type="ECO:0000313" key="2">
    <source>
        <dbReference type="RefSeq" id="XP_025420500.1"/>
    </source>
</evidence>
<dbReference type="Proteomes" id="UP000694846">
    <property type="component" value="Unplaced"/>
</dbReference>
<accession>A0A8B8GCG8</accession>
<proteinExistence type="predicted"/>
<dbReference type="InterPro" id="IPR043502">
    <property type="entry name" value="DNA/RNA_pol_sf"/>
</dbReference>
<dbReference type="RefSeq" id="XP_025420500.1">
    <property type="nucleotide sequence ID" value="XM_025564715.1"/>
</dbReference>
<evidence type="ECO:0000313" key="1">
    <source>
        <dbReference type="Proteomes" id="UP000694846"/>
    </source>
</evidence>
<protein>
    <submittedName>
        <fullName evidence="2">Uncharacterized protein LOC112690662</fullName>
    </submittedName>
</protein>
<organism evidence="1 2">
    <name type="scientific">Sipha flava</name>
    <name type="common">yellow sugarcane aphid</name>
    <dbReference type="NCBI Taxonomy" id="143950"/>
    <lineage>
        <taxon>Eukaryota</taxon>
        <taxon>Metazoa</taxon>
        <taxon>Ecdysozoa</taxon>
        <taxon>Arthropoda</taxon>
        <taxon>Hexapoda</taxon>
        <taxon>Insecta</taxon>
        <taxon>Pterygota</taxon>
        <taxon>Neoptera</taxon>
        <taxon>Paraneoptera</taxon>
        <taxon>Hemiptera</taxon>
        <taxon>Sternorrhyncha</taxon>
        <taxon>Aphidomorpha</taxon>
        <taxon>Aphidoidea</taxon>
        <taxon>Aphididae</taxon>
        <taxon>Sipha</taxon>
    </lineage>
</organism>
<name>A0A8B8GCG8_9HEMI</name>
<dbReference type="GO" id="GO:0071897">
    <property type="term" value="P:DNA biosynthetic process"/>
    <property type="evidence" value="ECO:0007669"/>
    <property type="project" value="UniProtKB-ARBA"/>
</dbReference>
<dbReference type="GeneID" id="112690662"/>
<gene>
    <name evidence="2" type="primary">LOC112690662</name>
</gene>
<dbReference type="AlphaFoldDB" id="A0A8B8GCG8"/>
<sequence length="168" mass="18337">MTASETSPSPRHLFITDRTTQTHFLIDTGADLCVYPRSAVPDRRVKSDYVLSAANGSASTSDFVEISLGDGVTGLTAHGHVAESSIPSIKIVVGETKYDCLLRKFPEITRPYEAPKDIRHSTKQYIQTTPGPPVSCKPRRLALDNLKAAKKDFEAMIQLGIIRPSQGP</sequence>
<reference evidence="2" key="1">
    <citation type="submission" date="2025-08" db="UniProtKB">
        <authorList>
            <consortium name="RefSeq"/>
        </authorList>
    </citation>
    <scope>IDENTIFICATION</scope>
    <source>
        <tissue evidence="2">Whole body</tissue>
    </source>
</reference>
<dbReference type="OrthoDB" id="6629768at2759"/>